<evidence type="ECO:0000259" key="1">
    <source>
        <dbReference type="Pfam" id="PF02464"/>
    </source>
</evidence>
<proteinExistence type="predicted"/>
<dbReference type="RefSeq" id="WP_311367142.1">
    <property type="nucleotide sequence ID" value="NZ_JAVRHX010000001.1"/>
</dbReference>
<name>A0ABU2ZLY3_9ALTE</name>
<evidence type="ECO:0000313" key="2">
    <source>
        <dbReference type="EMBL" id="MDT0593635.1"/>
    </source>
</evidence>
<feature type="domain" description="CinA C-terminal" evidence="1">
    <location>
        <begin position="12"/>
        <end position="164"/>
    </location>
</feature>
<comment type="caution">
    <text evidence="2">The sequence shown here is derived from an EMBL/GenBank/DDBJ whole genome shotgun (WGS) entry which is preliminary data.</text>
</comment>
<dbReference type="InterPro" id="IPR036653">
    <property type="entry name" value="CinA-like_C"/>
</dbReference>
<evidence type="ECO:0000313" key="3">
    <source>
        <dbReference type="Proteomes" id="UP001253545"/>
    </source>
</evidence>
<gene>
    <name evidence="2" type="ORF">RM552_02100</name>
</gene>
<dbReference type="NCBIfam" id="TIGR00199">
    <property type="entry name" value="PncC_domain"/>
    <property type="match status" value="1"/>
</dbReference>
<accession>A0ABU2ZLY3</accession>
<reference evidence="2 3" key="1">
    <citation type="submission" date="2023-09" db="EMBL/GenBank/DDBJ databases">
        <authorList>
            <person name="Rey-Velasco X."/>
        </authorList>
    </citation>
    <scope>NUCLEOTIDE SEQUENCE [LARGE SCALE GENOMIC DNA]</scope>
    <source>
        <strain evidence="2 3">P117</strain>
    </source>
</reference>
<organism evidence="2 3">
    <name type="scientific">Glaciecola petra</name>
    <dbReference type="NCBI Taxonomy" id="3075602"/>
    <lineage>
        <taxon>Bacteria</taxon>
        <taxon>Pseudomonadati</taxon>
        <taxon>Pseudomonadota</taxon>
        <taxon>Gammaproteobacteria</taxon>
        <taxon>Alteromonadales</taxon>
        <taxon>Alteromonadaceae</taxon>
        <taxon>Glaciecola</taxon>
    </lineage>
</organism>
<keyword evidence="3" id="KW-1185">Reference proteome</keyword>
<dbReference type="Proteomes" id="UP001253545">
    <property type="component" value="Unassembled WGS sequence"/>
</dbReference>
<dbReference type="InterPro" id="IPR008136">
    <property type="entry name" value="CinA_C"/>
</dbReference>
<dbReference type="Gene3D" id="3.90.950.20">
    <property type="entry name" value="CinA-like"/>
    <property type="match status" value="1"/>
</dbReference>
<sequence>MINFTLEQKFRLSQTLGDLLLAQQASVATVESCTGGGLAYAITEISGSSQWFNQSWVTYANEAKTSMVHVSEDILAQFGAVSKETVEQMALGGQAIANANYCIAVSGIAGPGGGSKDKPVGLVWFAIALPNESVLSFSRRFSGDRSLVREQAIFLGLEKLIECLA</sequence>
<dbReference type="Pfam" id="PF02464">
    <property type="entry name" value="CinA"/>
    <property type="match status" value="1"/>
</dbReference>
<protein>
    <submittedName>
        <fullName evidence="2">Nicotinamide-nucleotide amidohydrolase family protein</fullName>
    </submittedName>
</protein>
<dbReference type="EMBL" id="JAVRHX010000001">
    <property type="protein sequence ID" value="MDT0593635.1"/>
    <property type="molecule type" value="Genomic_DNA"/>
</dbReference>
<dbReference type="SUPFAM" id="SSF142433">
    <property type="entry name" value="CinA-like"/>
    <property type="match status" value="1"/>
</dbReference>